<organism evidence="1 2">
    <name type="scientific">Paenarthrobacter nicotinovorans</name>
    <name type="common">Arthrobacter nicotinovorans</name>
    <dbReference type="NCBI Taxonomy" id="29320"/>
    <lineage>
        <taxon>Bacteria</taxon>
        <taxon>Bacillati</taxon>
        <taxon>Actinomycetota</taxon>
        <taxon>Actinomycetes</taxon>
        <taxon>Micrococcales</taxon>
        <taxon>Micrococcaceae</taxon>
        <taxon>Paenarthrobacter</taxon>
    </lineage>
</organism>
<accession>A0ABV0GZW6</accession>
<dbReference type="SUPFAM" id="SSF53474">
    <property type="entry name" value="alpha/beta-Hydrolases"/>
    <property type="match status" value="1"/>
</dbReference>
<sequence length="624" mass="69259">MALVHGFRRSITKAGRAAAYSPAGLEVARAVLATRADSPVRRIIKARGLEGRIRRVASESLPQGVYFAKLTLGNWEAWKGHQFRLLQDGKVVYGNQVEPPARGFPLEYRNIMVTSEDPSRFTIDIDVPYELKIGRGAFTTQQQLAYDERYGVEQHGDVFYSLRGNTKNPKKMLITFPGFGPSTTRISYAVSYLKDLTEVDLQETLMVCFQDRYLVAGSYMMVDNSGRPLDSRVGGAIEGLRSRFNIDAQEMLFFGASKGGSIAIHYAENYPRAALLLAVPQMNLPYYFNKPFFRDNLLQNPALREVEQPEERLRRYLAEGRRIDYFYTNSDELSNHSLIELASDIPNLSKYRIHGGHSDVARSALPAMLCILRSFLSGPIDKEFACEELRTFRYDQSVQVQVRIDAEASMVAGANWFVAGSSGRTRFLQLMTEHSYHFVKYTAGEQSLCPAYDPIDQLSEVIALTPGGTTWTAALPAAVKPGTRVLKKSLSFQPLTLETETTQEYAILDGDTLARFRYDCRALAGDGDTMEIHFAATTDSVTAEIPDSSSRTAFKAVVQPLDGWALADIAALRFVIAAGVRRLLLVIDADADPEAVEVLSAIDWEDASVVQADSKEVLAGAGHH</sequence>
<name>A0ABV0GZW6_PAENI</name>
<dbReference type="EMBL" id="JBBMFV010000004">
    <property type="protein sequence ID" value="MEO3943486.1"/>
    <property type="molecule type" value="Genomic_DNA"/>
</dbReference>
<dbReference type="InterPro" id="IPR029058">
    <property type="entry name" value="AB_hydrolase_fold"/>
</dbReference>
<evidence type="ECO:0000313" key="2">
    <source>
        <dbReference type="Proteomes" id="UP001448614"/>
    </source>
</evidence>
<protein>
    <submittedName>
        <fullName evidence="1">Uncharacterized protein</fullName>
    </submittedName>
</protein>
<keyword evidence="2" id="KW-1185">Reference proteome</keyword>
<dbReference type="RefSeq" id="WP_026542538.1">
    <property type="nucleotide sequence ID" value="NZ_JBBMFV010000004.1"/>
</dbReference>
<comment type="caution">
    <text evidence="1">The sequence shown here is derived from an EMBL/GenBank/DDBJ whole genome shotgun (WGS) entry which is preliminary data.</text>
</comment>
<evidence type="ECO:0000313" key="1">
    <source>
        <dbReference type="EMBL" id="MEO3943486.1"/>
    </source>
</evidence>
<dbReference type="Proteomes" id="UP001448614">
    <property type="component" value="Unassembled WGS sequence"/>
</dbReference>
<dbReference type="Gene3D" id="3.40.50.1820">
    <property type="entry name" value="alpha/beta hydrolase"/>
    <property type="match status" value="1"/>
</dbReference>
<proteinExistence type="predicted"/>
<reference evidence="1 2" key="1">
    <citation type="journal article" date="2024" name="Appl. Microbiol. Biotechnol.">
        <title>Biosynthetic gene clusters with biotechnological applications in novel Antarctic isolates from Actinomycetota.</title>
        <authorList>
            <person name="Bruna P."/>
            <person name="Nunez-Montero K."/>
            <person name="Contreras M.J."/>
            <person name="Leal K."/>
            <person name="Garcia M."/>
            <person name="Abanto M."/>
            <person name="Barrientos L."/>
        </authorList>
    </citation>
    <scope>NUCLEOTIDE SEQUENCE [LARGE SCALE GENOMIC DNA]</scope>
    <source>
        <strain evidence="1 2">Se16.17</strain>
    </source>
</reference>
<gene>
    <name evidence="1" type="ORF">V3C41_20665</name>
</gene>